<reference evidence="1" key="1">
    <citation type="journal article" date="2020" name="Nature">
        <title>Giant virus diversity and host interactions through global metagenomics.</title>
        <authorList>
            <person name="Schulz F."/>
            <person name="Roux S."/>
            <person name="Paez-Espino D."/>
            <person name="Jungbluth S."/>
            <person name="Walsh D.A."/>
            <person name="Denef V.J."/>
            <person name="McMahon K.D."/>
            <person name="Konstantinidis K.T."/>
            <person name="Eloe-Fadrosh E.A."/>
            <person name="Kyrpides N.C."/>
            <person name="Woyke T."/>
        </authorList>
    </citation>
    <scope>NUCLEOTIDE SEQUENCE</scope>
    <source>
        <strain evidence="1">GVMAG-M-3300023184-186</strain>
    </source>
</reference>
<accession>A0A6C0I0X2</accession>
<sequence>MLIFPKKDIIPIFLPPICLIDKYNKYGSYHEMNPSLYINPNGHVTILIRCVNYEKTVFSPKYNSIICPSGYISSLYENKSNSIYYILNGTLTENDKLDIEDYDCNLLSVNYNLPTYNTYWTGIEDIRFCDNGKILATVPELNIQGNPSIFSAELSGNLVSNFVNYKPNNMEKNWMPYLDKDGKFKVIYSVSPFIIKSIEEVERAADDDSNLIEINIDEELREKVDGYHGSTNGINGINFIALGEDERLFLIHKGAKTHRWMIFNIQSNCITVSKEFSFFTHTYIEFICSLSHFNGRYFISIGINDKKAFIIEINYDEIINTF</sequence>
<dbReference type="AlphaFoldDB" id="A0A6C0I0X2"/>
<evidence type="ECO:0000313" key="1">
    <source>
        <dbReference type="EMBL" id="QHT86534.1"/>
    </source>
</evidence>
<name>A0A6C0I0X2_9ZZZZ</name>
<dbReference type="EMBL" id="MN740070">
    <property type="protein sequence ID" value="QHT86534.1"/>
    <property type="molecule type" value="Genomic_DNA"/>
</dbReference>
<protein>
    <submittedName>
        <fullName evidence="1">Uncharacterized protein</fullName>
    </submittedName>
</protein>
<proteinExistence type="predicted"/>
<organism evidence="1">
    <name type="scientific">viral metagenome</name>
    <dbReference type="NCBI Taxonomy" id="1070528"/>
    <lineage>
        <taxon>unclassified sequences</taxon>
        <taxon>metagenomes</taxon>
        <taxon>organismal metagenomes</taxon>
    </lineage>
</organism>